<dbReference type="SMART" id="SM00355">
    <property type="entry name" value="ZnF_C2H2"/>
    <property type="match status" value="3"/>
</dbReference>
<dbReference type="Gene3D" id="3.30.160.60">
    <property type="entry name" value="Classic Zinc Finger"/>
    <property type="match status" value="3"/>
</dbReference>
<feature type="region of interest" description="Disordered" evidence="10">
    <location>
        <begin position="120"/>
        <end position="190"/>
    </location>
</feature>
<feature type="domain" description="C2H2-type" evidence="11">
    <location>
        <begin position="278"/>
        <end position="305"/>
    </location>
</feature>
<dbReference type="PROSITE" id="PS00028">
    <property type="entry name" value="ZINC_FINGER_C2H2_1"/>
    <property type="match status" value="3"/>
</dbReference>
<keyword evidence="7" id="KW-0804">Transcription</keyword>
<evidence type="ECO:0000256" key="5">
    <source>
        <dbReference type="ARBA" id="ARBA00022833"/>
    </source>
</evidence>
<keyword evidence="12" id="KW-1185">Reference proteome</keyword>
<gene>
    <name evidence="13" type="primary">LOC101860275</name>
</gene>
<keyword evidence="4 9" id="KW-0863">Zinc-finger</keyword>
<dbReference type="PROSITE" id="PS50157">
    <property type="entry name" value="ZINC_FINGER_C2H2_2"/>
    <property type="match status" value="3"/>
</dbReference>
<dbReference type="PANTHER" id="PTHR14196">
    <property type="entry name" value="ODD-SKIPPED - RELATED"/>
    <property type="match status" value="1"/>
</dbReference>
<evidence type="ECO:0000256" key="7">
    <source>
        <dbReference type="ARBA" id="ARBA00023163"/>
    </source>
</evidence>
<reference evidence="13" key="1">
    <citation type="submission" date="2025-08" db="UniProtKB">
        <authorList>
            <consortium name="RefSeq"/>
        </authorList>
    </citation>
    <scope>IDENTIFICATION</scope>
</reference>
<keyword evidence="2" id="KW-0479">Metal-binding</keyword>
<evidence type="ECO:0000256" key="1">
    <source>
        <dbReference type="ARBA" id="ARBA00004123"/>
    </source>
</evidence>
<comment type="subcellular location">
    <subcellularLocation>
        <location evidence="1">Nucleus</location>
    </subcellularLocation>
</comment>
<evidence type="ECO:0000256" key="2">
    <source>
        <dbReference type="ARBA" id="ARBA00022723"/>
    </source>
</evidence>
<evidence type="ECO:0000256" key="6">
    <source>
        <dbReference type="ARBA" id="ARBA00023015"/>
    </source>
</evidence>
<evidence type="ECO:0000256" key="4">
    <source>
        <dbReference type="ARBA" id="ARBA00022771"/>
    </source>
</evidence>
<keyword evidence="8" id="KW-0539">Nucleus</keyword>
<feature type="compositionally biased region" description="Low complexity" evidence="10">
    <location>
        <begin position="178"/>
        <end position="190"/>
    </location>
</feature>
<dbReference type="PANTHER" id="PTHR14196:SF0">
    <property type="entry name" value="PROTEIN BOWEL"/>
    <property type="match status" value="1"/>
</dbReference>
<keyword evidence="3" id="KW-0677">Repeat</keyword>
<dbReference type="InterPro" id="IPR050717">
    <property type="entry name" value="C2H2-ZF_Transcription_Reg"/>
</dbReference>
<feature type="region of interest" description="Disordered" evidence="10">
    <location>
        <begin position="357"/>
        <end position="387"/>
    </location>
</feature>
<protein>
    <submittedName>
        <fullName evidence="13">Zinc finger protein 628</fullName>
    </submittedName>
</protein>
<evidence type="ECO:0000256" key="9">
    <source>
        <dbReference type="PROSITE-ProRule" id="PRU00042"/>
    </source>
</evidence>
<dbReference type="Proteomes" id="UP000694888">
    <property type="component" value="Unplaced"/>
</dbReference>
<evidence type="ECO:0000256" key="8">
    <source>
        <dbReference type="ARBA" id="ARBA00023242"/>
    </source>
</evidence>
<feature type="region of interest" description="Disordered" evidence="10">
    <location>
        <begin position="454"/>
        <end position="482"/>
    </location>
</feature>
<feature type="domain" description="C2H2-type" evidence="11">
    <location>
        <begin position="306"/>
        <end position="328"/>
    </location>
</feature>
<organism evidence="12 13">
    <name type="scientific">Aplysia californica</name>
    <name type="common">California sea hare</name>
    <dbReference type="NCBI Taxonomy" id="6500"/>
    <lineage>
        <taxon>Eukaryota</taxon>
        <taxon>Metazoa</taxon>
        <taxon>Spiralia</taxon>
        <taxon>Lophotrochozoa</taxon>
        <taxon>Mollusca</taxon>
        <taxon>Gastropoda</taxon>
        <taxon>Heterobranchia</taxon>
        <taxon>Euthyneura</taxon>
        <taxon>Tectipleura</taxon>
        <taxon>Aplysiida</taxon>
        <taxon>Aplysioidea</taxon>
        <taxon>Aplysiidae</taxon>
        <taxon>Aplysia</taxon>
    </lineage>
</organism>
<evidence type="ECO:0000256" key="3">
    <source>
        <dbReference type="ARBA" id="ARBA00022737"/>
    </source>
</evidence>
<sequence>MMTSPTISPHAIYSRCPAPLVSPAPSPPVASAMYSPYILGTSYMSSPDFRAGGIPYFLPSLLNAYTMSGLTHHLPGHWAAAAAAAGHVHNVSDQHGSKESTLTPGHAYWPLSRAMSSSPCGQLSAPASAAVSTPETPLMIRSPSASKRGTSPDLRQTPKRRFDFSRLAESATSDLEASQSPDTPVSSSSQAQIFSHVMGPLENFRVLQENFRISQAIANGGKLGSSFSRNLLSGADKTKIRRPRRAKKEFICKYCCRHFSKSYNLLIHERTHTDERPYPCEICGKAFRRQDHLRDHRYIHSKEKPFKCEVCGKGFCQSRTLAVHKATHGPAHAKPTVTTEKRSPANHVMQPVSRIGGAAAEQQQHHHHHSVPQGLGVFTPIQPSHHGSSLRNLEQVVQRSLDVLPGNVSSRLYSVDRLLGRTGEDLSLKPHCTLPTQSATSTPPSHVNVVKIEDNQASNEEVEDDDDDEAGVEIDVDGDCGS</sequence>
<evidence type="ECO:0000259" key="11">
    <source>
        <dbReference type="PROSITE" id="PS50157"/>
    </source>
</evidence>
<dbReference type="RefSeq" id="XP_012941989.1">
    <property type="nucleotide sequence ID" value="XM_013086535.2"/>
</dbReference>
<dbReference type="GeneID" id="101860275"/>
<dbReference type="SUPFAM" id="SSF57667">
    <property type="entry name" value="beta-beta-alpha zinc fingers"/>
    <property type="match status" value="2"/>
</dbReference>
<evidence type="ECO:0000256" key="10">
    <source>
        <dbReference type="SAM" id="MobiDB-lite"/>
    </source>
</evidence>
<feature type="domain" description="C2H2-type" evidence="11">
    <location>
        <begin position="250"/>
        <end position="277"/>
    </location>
</feature>
<proteinExistence type="predicted"/>
<keyword evidence="6" id="KW-0805">Transcription regulation</keyword>
<accession>A0ABM1A6V8</accession>
<evidence type="ECO:0000313" key="12">
    <source>
        <dbReference type="Proteomes" id="UP000694888"/>
    </source>
</evidence>
<feature type="compositionally biased region" description="Acidic residues" evidence="10">
    <location>
        <begin position="460"/>
        <end position="482"/>
    </location>
</feature>
<evidence type="ECO:0000313" key="13">
    <source>
        <dbReference type="RefSeq" id="XP_012941989.1"/>
    </source>
</evidence>
<dbReference type="InterPro" id="IPR036236">
    <property type="entry name" value="Znf_C2H2_sf"/>
</dbReference>
<dbReference type="Pfam" id="PF00096">
    <property type="entry name" value="zf-C2H2"/>
    <property type="match status" value="2"/>
</dbReference>
<name>A0ABM1A6V8_APLCA</name>
<dbReference type="InterPro" id="IPR013087">
    <property type="entry name" value="Znf_C2H2_type"/>
</dbReference>
<keyword evidence="5" id="KW-0862">Zinc</keyword>